<dbReference type="Proteomes" id="UP000320762">
    <property type="component" value="Unassembled WGS sequence"/>
</dbReference>
<gene>
    <name evidence="11" type="ORF">BD626DRAFT_405618</name>
</gene>
<comment type="caution">
    <text evidence="11">The sequence shown here is derived from an EMBL/GenBank/DDBJ whole genome shotgun (WGS) entry which is preliminary data.</text>
</comment>
<feature type="compositionally biased region" description="Basic and acidic residues" evidence="9">
    <location>
        <begin position="638"/>
        <end position="654"/>
    </location>
</feature>
<dbReference type="GO" id="GO:0005789">
    <property type="term" value="C:endoplasmic reticulum membrane"/>
    <property type="evidence" value="ECO:0007669"/>
    <property type="project" value="UniProtKB-SubCell"/>
</dbReference>
<keyword evidence="2" id="KW-0813">Transport</keyword>
<dbReference type="CDD" id="cd21675">
    <property type="entry name" value="SMP_TEX2"/>
    <property type="match status" value="1"/>
</dbReference>
<protein>
    <recommendedName>
        <fullName evidence="10">SMP-LTD domain-containing protein</fullName>
    </recommendedName>
</protein>
<evidence type="ECO:0000259" key="10">
    <source>
        <dbReference type="PROSITE" id="PS51847"/>
    </source>
</evidence>
<evidence type="ECO:0000256" key="2">
    <source>
        <dbReference type="ARBA" id="ARBA00022448"/>
    </source>
</evidence>
<feature type="compositionally biased region" description="Polar residues" evidence="9">
    <location>
        <begin position="577"/>
        <end position="588"/>
    </location>
</feature>
<dbReference type="GO" id="GO:0032865">
    <property type="term" value="C:ERMES complex"/>
    <property type="evidence" value="ECO:0007669"/>
    <property type="project" value="TreeGrafter"/>
</dbReference>
<dbReference type="STRING" id="97359.A0A550C9P6"/>
<dbReference type="OrthoDB" id="26740at2759"/>
<feature type="domain" description="SMP-LTD" evidence="10">
    <location>
        <begin position="155"/>
        <end position="345"/>
    </location>
</feature>
<dbReference type="PANTHER" id="PTHR13466:SF19">
    <property type="entry name" value="NUCLEUS-VACUOLE JUNCTION PROTEIN 2"/>
    <property type="match status" value="1"/>
</dbReference>
<keyword evidence="3" id="KW-0812">Transmembrane</keyword>
<dbReference type="Pfam" id="PF10296">
    <property type="entry name" value="MMM1"/>
    <property type="match status" value="1"/>
</dbReference>
<feature type="compositionally biased region" description="Basic and acidic residues" evidence="9">
    <location>
        <begin position="470"/>
        <end position="479"/>
    </location>
</feature>
<feature type="region of interest" description="Disordered" evidence="9">
    <location>
        <begin position="56"/>
        <end position="90"/>
    </location>
</feature>
<proteinExistence type="predicted"/>
<evidence type="ECO:0000256" key="7">
    <source>
        <dbReference type="ARBA" id="ARBA00023121"/>
    </source>
</evidence>
<dbReference type="GO" id="GO:0008289">
    <property type="term" value="F:lipid binding"/>
    <property type="evidence" value="ECO:0007669"/>
    <property type="project" value="UniProtKB-KW"/>
</dbReference>
<evidence type="ECO:0000256" key="4">
    <source>
        <dbReference type="ARBA" id="ARBA00022824"/>
    </source>
</evidence>
<feature type="compositionally biased region" description="Basic and acidic residues" evidence="9">
    <location>
        <begin position="378"/>
        <end position="392"/>
    </location>
</feature>
<dbReference type="PANTHER" id="PTHR13466">
    <property type="entry name" value="TEX2 PROTEIN-RELATED"/>
    <property type="match status" value="1"/>
</dbReference>
<evidence type="ECO:0000256" key="1">
    <source>
        <dbReference type="ARBA" id="ARBA00004586"/>
    </source>
</evidence>
<feature type="compositionally biased region" description="Low complexity" evidence="9">
    <location>
        <begin position="409"/>
        <end position="421"/>
    </location>
</feature>
<feature type="compositionally biased region" description="Polar residues" evidence="9">
    <location>
        <begin position="689"/>
        <end position="718"/>
    </location>
</feature>
<accession>A0A550C9P6</accession>
<feature type="region of interest" description="Disordered" evidence="9">
    <location>
        <begin position="362"/>
        <end position="940"/>
    </location>
</feature>
<evidence type="ECO:0000256" key="9">
    <source>
        <dbReference type="SAM" id="MobiDB-lite"/>
    </source>
</evidence>
<dbReference type="PROSITE" id="PS51847">
    <property type="entry name" value="SMP"/>
    <property type="match status" value="1"/>
</dbReference>
<dbReference type="InterPro" id="IPR031468">
    <property type="entry name" value="SMP_LBD"/>
</dbReference>
<feature type="compositionally biased region" description="Polar residues" evidence="9">
    <location>
        <begin position="840"/>
        <end position="849"/>
    </location>
</feature>
<dbReference type="AlphaFoldDB" id="A0A550C9P6"/>
<keyword evidence="7" id="KW-0446">Lipid-binding</keyword>
<comment type="subcellular location">
    <subcellularLocation>
        <location evidence="1">Endoplasmic reticulum membrane</location>
    </subcellularLocation>
</comment>
<keyword evidence="4" id="KW-0256">Endoplasmic reticulum</keyword>
<dbReference type="InterPro" id="IPR019411">
    <property type="entry name" value="MMM1_dom"/>
</dbReference>
<feature type="compositionally biased region" description="Low complexity" evidence="9">
    <location>
        <begin position="519"/>
        <end position="554"/>
    </location>
</feature>
<keyword evidence="12" id="KW-1185">Reference proteome</keyword>
<dbReference type="EMBL" id="VDMD01000016">
    <property type="protein sequence ID" value="TRM61514.1"/>
    <property type="molecule type" value="Genomic_DNA"/>
</dbReference>
<keyword evidence="5" id="KW-1133">Transmembrane helix</keyword>
<dbReference type="GO" id="GO:0015914">
    <property type="term" value="P:phospholipid transport"/>
    <property type="evidence" value="ECO:0007669"/>
    <property type="project" value="TreeGrafter"/>
</dbReference>
<sequence length="940" mass="102012">MNDCEAAVELGGHDVVVYPEEQLDGELFAKRNAICLKPKPQQAGLPSLTRTMTLGKEDVDAKLEESDADGKAREKQRERLEAEEQVKDAARKEAFDPSTPWFIFVRSNAEMEDWYFSLVHASDHPAQTSTLSPLRPVFDPTDMQHLVETLDAQPDVIPMRWFNAILGRVFFSYYRTKTLEDYLIGRLMKKLSKVKRPGFLTDVVVTEVSVGNRPPMFSKPMLKELTKEGDASMEVHLQFKGEVRITVEATATINIGTFRSYTVKLMLAAVLKELEGNMLIKVKRPPTNRIWYAFTKSPRMVLEVEPIVSDRQITWTMILSQIESRLKEIIEESVVMPNMDDIAYFDSLPFLHRGGIWEDAARHHKRQPTPSEPSTAPPKEESSNIDSSDDRLPPVSAPSVPRAQTTEASTTNDPNSSTSPPKAEPLQPSSTVDEAKANRRTSWFAATRAPSDPLPTALNGSAISEEPAETSDRGRRAEVNSDFPRSRSISGKESLSADDHSALAAKDSQQTIRRPSPSPSAHSSSSRTDSTPSHPVVASAPPSSQDVSIPRSDPSQPPPSPSTFLSTLKSRAGDKQALTNTAKETMQSMRKWGVNWAASRRKDSISSSSGHSEEVPDLGMATERPRTESTPSQKNRHSYADVRAAVDGRRDRYDSTPTGSAPIAIPQRRPLSDRLSSSAEPSGSGLARTVSNPSPGGSLQSTGNASGKSASPQSTSVKRPQAPEAADSDKKAPTAPIHVQPKAMTMSIPKIHAKHRGEVQSMGYVPPEPEPAPQAENKLKPAIQSVYRLWKNPAAPTQAGEDVNSTQSEAEERSESSASGQGPDASSEPGRRASRALSVSKPSLGTRQARTSTSLSRPPLSPTQLAGEPGTSAEKALKTIASKDGTTRQSLDRVHPHPAPDNSDADATADVSPFESSSPAKDSLAGSSQGVEQERPAPDT</sequence>
<keyword evidence="8" id="KW-0472">Membrane</keyword>
<feature type="compositionally biased region" description="Polar residues" evidence="9">
    <location>
        <begin position="914"/>
        <end position="931"/>
    </location>
</feature>
<evidence type="ECO:0000313" key="12">
    <source>
        <dbReference type="Proteomes" id="UP000320762"/>
    </source>
</evidence>
<dbReference type="GO" id="GO:1990456">
    <property type="term" value="P:mitochondrion-endoplasmic reticulum membrane tethering"/>
    <property type="evidence" value="ECO:0007669"/>
    <property type="project" value="TreeGrafter"/>
</dbReference>
<keyword evidence="6" id="KW-0445">Lipid transport</keyword>
<reference evidence="11 12" key="1">
    <citation type="journal article" date="2019" name="New Phytol.">
        <title>Comparative genomics reveals unique wood-decay strategies and fruiting body development in the Schizophyllaceae.</title>
        <authorList>
            <person name="Almasi E."/>
            <person name="Sahu N."/>
            <person name="Krizsan K."/>
            <person name="Balint B."/>
            <person name="Kovacs G.M."/>
            <person name="Kiss B."/>
            <person name="Cseklye J."/>
            <person name="Drula E."/>
            <person name="Henrissat B."/>
            <person name="Nagy I."/>
            <person name="Chovatia M."/>
            <person name="Adam C."/>
            <person name="LaButti K."/>
            <person name="Lipzen A."/>
            <person name="Riley R."/>
            <person name="Grigoriev I.V."/>
            <person name="Nagy L.G."/>
        </authorList>
    </citation>
    <scope>NUCLEOTIDE SEQUENCE [LARGE SCALE GENOMIC DNA]</scope>
    <source>
        <strain evidence="11 12">NL-1724</strain>
    </source>
</reference>
<name>A0A550C9P6_9AGAR</name>
<evidence type="ECO:0000256" key="5">
    <source>
        <dbReference type="ARBA" id="ARBA00022989"/>
    </source>
</evidence>
<evidence type="ECO:0000313" key="11">
    <source>
        <dbReference type="EMBL" id="TRM61514.1"/>
    </source>
</evidence>
<evidence type="ECO:0000256" key="8">
    <source>
        <dbReference type="ARBA" id="ARBA00023136"/>
    </source>
</evidence>
<evidence type="ECO:0000256" key="3">
    <source>
        <dbReference type="ARBA" id="ARBA00022692"/>
    </source>
</evidence>
<organism evidence="11 12">
    <name type="scientific">Schizophyllum amplum</name>
    <dbReference type="NCBI Taxonomy" id="97359"/>
    <lineage>
        <taxon>Eukaryota</taxon>
        <taxon>Fungi</taxon>
        <taxon>Dikarya</taxon>
        <taxon>Basidiomycota</taxon>
        <taxon>Agaricomycotina</taxon>
        <taxon>Agaricomycetes</taxon>
        <taxon>Agaricomycetidae</taxon>
        <taxon>Agaricales</taxon>
        <taxon>Schizophyllaceae</taxon>
        <taxon>Schizophyllum</taxon>
    </lineage>
</organism>
<evidence type="ECO:0000256" key="6">
    <source>
        <dbReference type="ARBA" id="ARBA00023055"/>
    </source>
</evidence>